<protein>
    <recommendedName>
        <fullName evidence="10">Flagellar protein FliL</fullName>
    </recommendedName>
</protein>
<organism evidence="12 13">
    <name type="scientific">Novispirillum itersonii</name>
    <name type="common">Aquaspirillum itersonii</name>
    <dbReference type="NCBI Taxonomy" id="189"/>
    <lineage>
        <taxon>Bacteria</taxon>
        <taxon>Pseudomonadati</taxon>
        <taxon>Pseudomonadota</taxon>
        <taxon>Alphaproteobacteria</taxon>
        <taxon>Rhodospirillales</taxon>
        <taxon>Novispirillaceae</taxon>
        <taxon>Novispirillum</taxon>
    </lineage>
</organism>
<evidence type="ECO:0000256" key="7">
    <source>
        <dbReference type="ARBA" id="ARBA00022779"/>
    </source>
</evidence>
<name>A0A7X0DKU1_NOVIT</name>
<evidence type="ECO:0000313" key="13">
    <source>
        <dbReference type="Proteomes" id="UP000544872"/>
    </source>
</evidence>
<keyword evidence="12" id="KW-0969">Cilium</keyword>
<evidence type="ECO:0000256" key="6">
    <source>
        <dbReference type="ARBA" id="ARBA00022692"/>
    </source>
</evidence>
<dbReference type="AlphaFoldDB" id="A0A7X0DKU1"/>
<keyword evidence="8 10" id="KW-1133">Transmembrane helix</keyword>
<gene>
    <name evidence="12" type="ORF">FHS48_000682</name>
</gene>
<keyword evidence="5 10" id="KW-0145">Chemotaxis</keyword>
<comment type="subcellular location">
    <subcellularLocation>
        <location evidence="10">Cell inner membrane</location>
    </subcellularLocation>
    <subcellularLocation>
        <location evidence="2">Cell membrane</location>
        <topology evidence="2">Single-pass membrane protein</topology>
    </subcellularLocation>
</comment>
<keyword evidence="7 10" id="KW-0283">Flagellar rotation</keyword>
<dbReference type="RefSeq" id="WP_184261445.1">
    <property type="nucleotide sequence ID" value="NZ_JACIIX010000002.1"/>
</dbReference>
<reference evidence="12 13" key="1">
    <citation type="submission" date="2020-08" db="EMBL/GenBank/DDBJ databases">
        <title>Genomic Encyclopedia of Type Strains, Phase IV (KMG-IV): sequencing the most valuable type-strain genomes for metagenomic binning, comparative biology and taxonomic classification.</title>
        <authorList>
            <person name="Goeker M."/>
        </authorList>
    </citation>
    <scope>NUCLEOTIDE SEQUENCE [LARGE SCALE GENOMIC DNA]</scope>
    <source>
        <strain evidence="12 13">DSM 11590</strain>
    </source>
</reference>
<dbReference type="Pfam" id="PF03748">
    <property type="entry name" value="FliL"/>
    <property type="match status" value="1"/>
</dbReference>
<dbReference type="PANTHER" id="PTHR35091:SF2">
    <property type="entry name" value="FLAGELLAR PROTEIN FLIL"/>
    <property type="match status" value="1"/>
</dbReference>
<evidence type="ECO:0000313" key="12">
    <source>
        <dbReference type="EMBL" id="MBB6209280.1"/>
    </source>
</evidence>
<comment type="similarity">
    <text evidence="3 10">Belongs to the FliL family.</text>
</comment>
<comment type="function">
    <text evidence="1 10">Controls the rotational direction of flagella during chemotaxis.</text>
</comment>
<sequence length="188" mass="20255">MAEDLEEDYDDDDDDDGGGHAGGGAGKKKKMLILIVLPVLLLVGGLAGAFFAGLLDPLLGGKKQEAAVEAEAPKPSAGAGQTPSQVQGTIFYDLPEMLVDINGQGRKRTFLKIRVSLELSNGGDVPAVEAVMPRIIDNFQIYLRELRLEDLQGAAGIYRLREELLVRVNAAVRPAKVNDVLFKEMLIQ</sequence>
<keyword evidence="13" id="KW-1185">Reference proteome</keyword>
<keyword evidence="4" id="KW-1003">Cell membrane</keyword>
<keyword evidence="10" id="KW-0997">Cell inner membrane</keyword>
<evidence type="ECO:0000256" key="5">
    <source>
        <dbReference type="ARBA" id="ARBA00022500"/>
    </source>
</evidence>
<accession>A0A7X0DKU1</accession>
<dbReference type="GO" id="GO:0006935">
    <property type="term" value="P:chemotaxis"/>
    <property type="evidence" value="ECO:0007669"/>
    <property type="project" value="UniProtKB-KW"/>
</dbReference>
<feature type="region of interest" description="Disordered" evidence="11">
    <location>
        <begin position="1"/>
        <end position="25"/>
    </location>
</feature>
<evidence type="ECO:0000256" key="3">
    <source>
        <dbReference type="ARBA" id="ARBA00008281"/>
    </source>
</evidence>
<evidence type="ECO:0000256" key="2">
    <source>
        <dbReference type="ARBA" id="ARBA00004162"/>
    </source>
</evidence>
<evidence type="ECO:0000256" key="9">
    <source>
        <dbReference type="ARBA" id="ARBA00023136"/>
    </source>
</evidence>
<feature type="compositionally biased region" description="Acidic residues" evidence="11">
    <location>
        <begin position="1"/>
        <end position="16"/>
    </location>
</feature>
<keyword evidence="6 10" id="KW-0812">Transmembrane</keyword>
<dbReference type="EMBL" id="JACIIX010000002">
    <property type="protein sequence ID" value="MBB6209280.1"/>
    <property type="molecule type" value="Genomic_DNA"/>
</dbReference>
<keyword evidence="12" id="KW-0966">Cell projection</keyword>
<dbReference type="GO" id="GO:0005886">
    <property type="term" value="C:plasma membrane"/>
    <property type="evidence" value="ECO:0007669"/>
    <property type="project" value="UniProtKB-SubCell"/>
</dbReference>
<dbReference type="GO" id="GO:0071978">
    <property type="term" value="P:bacterial-type flagellum-dependent swarming motility"/>
    <property type="evidence" value="ECO:0007669"/>
    <property type="project" value="TreeGrafter"/>
</dbReference>
<keyword evidence="12" id="KW-0282">Flagellum</keyword>
<evidence type="ECO:0000256" key="4">
    <source>
        <dbReference type="ARBA" id="ARBA00022475"/>
    </source>
</evidence>
<dbReference type="GO" id="GO:0009425">
    <property type="term" value="C:bacterial-type flagellum basal body"/>
    <property type="evidence" value="ECO:0007669"/>
    <property type="project" value="InterPro"/>
</dbReference>
<dbReference type="InterPro" id="IPR005503">
    <property type="entry name" value="FliL"/>
</dbReference>
<comment type="caution">
    <text evidence="12">The sequence shown here is derived from an EMBL/GenBank/DDBJ whole genome shotgun (WGS) entry which is preliminary data.</text>
</comment>
<evidence type="ECO:0000256" key="10">
    <source>
        <dbReference type="RuleBase" id="RU364125"/>
    </source>
</evidence>
<evidence type="ECO:0000256" key="11">
    <source>
        <dbReference type="SAM" id="MobiDB-lite"/>
    </source>
</evidence>
<proteinExistence type="inferred from homology"/>
<evidence type="ECO:0000256" key="1">
    <source>
        <dbReference type="ARBA" id="ARBA00002254"/>
    </source>
</evidence>
<dbReference type="PANTHER" id="PTHR35091">
    <property type="entry name" value="FLAGELLAR PROTEIN FLIL"/>
    <property type="match status" value="1"/>
</dbReference>
<keyword evidence="9 10" id="KW-0472">Membrane</keyword>
<dbReference type="Proteomes" id="UP000544872">
    <property type="component" value="Unassembled WGS sequence"/>
</dbReference>
<feature type="transmembrane region" description="Helical" evidence="10">
    <location>
        <begin position="32"/>
        <end position="55"/>
    </location>
</feature>
<evidence type="ECO:0000256" key="8">
    <source>
        <dbReference type="ARBA" id="ARBA00022989"/>
    </source>
</evidence>